<dbReference type="Pfam" id="PF02932">
    <property type="entry name" value="Neur_chan_memb"/>
    <property type="match status" value="1"/>
</dbReference>
<dbReference type="Gene3D" id="1.20.58.390">
    <property type="entry name" value="Neurotransmitter-gated ion-channel transmembrane domain"/>
    <property type="match status" value="1"/>
</dbReference>
<keyword evidence="3" id="KW-1185">Reference proteome</keyword>
<dbReference type="PRINTS" id="PR00253">
    <property type="entry name" value="GABAARECEPTR"/>
</dbReference>
<evidence type="ECO:0000259" key="2">
    <source>
        <dbReference type="Pfam" id="PF02932"/>
    </source>
</evidence>
<feature type="transmembrane region" description="Helical" evidence="1">
    <location>
        <begin position="43"/>
        <end position="62"/>
    </location>
</feature>
<reference evidence="4" key="1">
    <citation type="submission" date="2017-02" db="UniProtKB">
        <authorList>
            <consortium name="WormBaseParasite"/>
        </authorList>
    </citation>
    <scope>IDENTIFICATION</scope>
</reference>
<dbReference type="InterPro" id="IPR006029">
    <property type="entry name" value="Neurotrans-gated_channel_TM"/>
</dbReference>
<keyword evidence="1" id="KW-0472">Membrane</keyword>
<proteinExistence type="predicted"/>
<feature type="transmembrane region" description="Helical" evidence="1">
    <location>
        <begin position="5"/>
        <end position="28"/>
    </location>
</feature>
<dbReference type="Proteomes" id="UP000036681">
    <property type="component" value="Unplaced"/>
</dbReference>
<dbReference type="InterPro" id="IPR038050">
    <property type="entry name" value="Neuro_actylchol_rec"/>
</dbReference>
<dbReference type="SUPFAM" id="SSF90112">
    <property type="entry name" value="Neurotransmitter-gated ion-channel transmembrane pore"/>
    <property type="match status" value="1"/>
</dbReference>
<dbReference type="InterPro" id="IPR006028">
    <property type="entry name" value="GABAA/Glycine_rcpt"/>
</dbReference>
<dbReference type="GO" id="GO:0005230">
    <property type="term" value="F:extracellular ligand-gated monoatomic ion channel activity"/>
    <property type="evidence" value="ECO:0007669"/>
    <property type="project" value="UniProtKB-ARBA"/>
</dbReference>
<feature type="transmembrane region" description="Helical" evidence="1">
    <location>
        <begin position="171"/>
        <end position="191"/>
    </location>
</feature>
<keyword evidence="1" id="KW-1133">Transmembrane helix</keyword>
<accession>A0A0M3I9C1</accession>
<evidence type="ECO:0000313" key="4">
    <source>
        <dbReference type="WBParaSite" id="ALUE_0001403901-mRNA-1"/>
    </source>
</evidence>
<dbReference type="AlphaFoldDB" id="A0A0M3I9C1"/>
<dbReference type="InterPro" id="IPR036719">
    <property type="entry name" value="Neuro-gated_channel_TM_sf"/>
</dbReference>
<dbReference type="GO" id="GO:0004888">
    <property type="term" value="F:transmembrane signaling receptor activity"/>
    <property type="evidence" value="ECO:0007669"/>
    <property type="project" value="InterPro"/>
</dbReference>
<dbReference type="GO" id="GO:0016020">
    <property type="term" value="C:membrane"/>
    <property type="evidence" value="ECO:0007669"/>
    <property type="project" value="InterPro"/>
</dbReference>
<organism evidence="3 4">
    <name type="scientific">Ascaris lumbricoides</name>
    <name type="common">Giant roundworm</name>
    <dbReference type="NCBI Taxonomy" id="6252"/>
    <lineage>
        <taxon>Eukaryota</taxon>
        <taxon>Metazoa</taxon>
        <taxon>Ecdysozoa</taxon>
        <taxon>Nematoda</taxon>
        <taxon>Chromadorea</taxon>
        <taxon>Rhabditida</taxon>
        <taxon>Spirurina</taxon>
        <taxon>Ascaridomorpha</taxon>
        <taxon>Ascaridoidea</taxon>
        <taxon>Ascarididae</taxon>
        <taxon>Ascaris</taxon>
    </lineage>
</organism>
<protein>
    <submittedName>
        <fullName evidence="4">Neur_chan_memb domain-containing protein</fullName>
    </submittedName>
</protein>
<keyword evidence="1" id="KW-0812">Transmembrane</keyword>
<dbReference type="WBParaSite" id="ALUE_0001403901-mRNA-1">
    <property type="protein sequence ID" value="ALUE_0001403901-mRNA-1"/>
    <property type="gene ID" value="ALUE_0001403901"/>
</dbReference>
<evidence type="ECO:0000256" key="1">
    <source>
        <dbReference type="SAM" id="Phobius"/>
    </source>
</evidence>
<name>A0A0M3I9C1_ASCLU</name>
<sequence length="216" mass="24795">MLETILVMSSLQDMISIILAITFLIFSYNEMMPRVSYIKAMDVYLGVCFMIVFLSLIKLAFVKFMHQRLKLRSETSLVAGMLPALKLATNGLPHMEENDFAIKPPPSCGLDSPIIPRSPIGPYTTIALGESGAHCPQHVVEISGKGYRTRRFKNAFKRWEFDEKSMRRFHWMSQIVFFLGFVSFCMFYFLVYPNLHIDTLDPACAKEKAEWFADIL</sequence>
<feature type="domain" description="Neurotransmitter-gated ion-channel transmembrane" evidence="2">
    <location>
        <begin position="15"/>
        <end position="72"/>
    </location>
</feature>
<evidence type="ECO:0000313" key="3">
    <source>
        <dbReference type="Proteomes" id="UP000036681"/>
    </source>
</evidence>